<organism evidence="1">
    <name type="scientific">Clostridium botulinum</name>
    <dbReference type="NCBI Taxonomy" id="1491"/>
    <lineage>
        <taxon>Bacteria</taxon>
        <taxon>Bacillati</taxon>
        <taxon>Bacillota</taxon>
        <taxon>Clostridia</taxon>
        <taxon>Eubacteriales</taxon>
        <taxon>Clostridiaceae</taxon>
        <taxon>Clostridium</taxon>
    </lineage>
</organism>
<proteinExistence type="predicted"/>
<reference evidence="1" key="1">
    <citation type="submission" date="2019-02" db="EMBL/GenBank/DDBJ databases">
        <title>Genome sequencing of Clostridium botulinum clinical isolates.</title>
        <authorList>
            <person name="Brunt J."/>
            <person name="Van Vliet A.H.M."/>
            <person name="Stringer S.C."/>
            <person name="Grant K.A."/>
            <person name="Carter A.C."/>
            <person name="Peck M.W."/>
        </authorList>
    </citation>
    <scope>NUCLEOTIDE SEQUENCE</scope>
    <source>
        <strain evidence="1">H114400598</strain>
    </source>
</reference>
<dbReference type="Gene3D" id="2.40.30.200">
    <property type="match status" value="1"/>
</dbReference>
<dbReference type="RefSeq" id="WP_222633662.1">
    <property type="nucleotide sequence ID" value="NZ_JACBDW010000001.1"/>
</dbReference>
<protein>
    <submittedName>
        <fullName evidence="1">Phage tail protein</fullName>
    </submittedName>
</protein>
<comment type="caution">
    <text evidence="1">The sequence shown here is derived from an EMBL/GenBank/DDBJ whole genome shotgun (WGS) entry which is preliminary data.</text>
</comment>
<accession>A0A6G4CUB6</accession>
<dbReference type="NCBIfam" id="TIGR01633">
    <property type="entry name" value="phi3626_gp14_N"/>
    <property type="match status" value="1"/>
</dbReference>
<name>A0A6G4CUB6_CLOBO</name>
<dbReference type="EMBL" id="SGKT01000030">
    <property type="protein sequence ID" value="NEZ76234.1"/>
    <property type="molecule type" value="Genomic_DNA"/>
</dbReference>
<evidence type="ECO:0000313" key="1">
    <source>
        <dbReference type="EMBL" id="NEZ76234.1"/>
    </source>
</evidence>
<gene>
    <name evidence="1" type="ORF">EXM56_13115</name>
</gene>
<dbReference type="AlphaFoldDB" id="A0A6G4CUB6"/>
<sequence>MEIGFIWKGTHSNEKGLKIISLPNITTPEKREEKIIIPGRDGYLTQSDGGYEGEVKPVEFDIKHDNFDEIKTWLNGSGEVIFSNEPDRYYKARIINKLDLARVLEKFHSGIIQFDCQPFGYLQKEVMQIITPTTIYNQTNKDSEPYIRVYGSGTITLNINDKVIKFTNVENYIEIDSELMECYKNNTPLNNHMYGEFPTFQVGENKISWTGNVSKIEIIPRWRCK</sequence>
<dbReference type="InterPro" id="IPR006520">
    <property type="entry name" value="Dit_BPSPP_N"/>
</dbReference>